<dbReference type="EMBL" id="CADCWE010000109">
    <property type="protein sequence ID" value="CAA9539288.1"/>
    <property type="molecule type" value="Genomic_DNA"/>
</dbReference>
<evidence type="ECO:0000256" key="1">
    <source>
        <dbReference type="SAM" id="MobiDB-lite"/>
    </source>
</evidence>
<evidence type="ECO:0000313" key="2">
    <source>
        <dbReference type="EMBL" id="CAA9539288.1"/>
    </source>
</evidence>
<sequence length="111" mass="11927">MRHGRNHRTGPRHPTSPGWRPLVQNGDDGTAEARPDGPHRQGSAGRFRDGPRLRGRDRDRGTGRAGAVSGFGGAGDQVGFVIPTPDSPPEVRESLHGLTLRFDRGAQMTEG</sequence>
<reference evidence="2" key="1">
    <citation type="submission" date="2020-02" db="EMBL/GenBank/DDBJ databases">
        <authorList>
            <person name="Meier V. D."/>
        </authorList>
    </citation>
    <scope>NUCLEOTIDE SEQUENCE</scope>
    <source>
        <strain evidence="2">AVDCRST_MAG73</strain>
    </source>
</reference>
<feature type="region of interest" description="Disordered" evidence="1">
    <location>
        <begin position="1"/>
        <end position="92"/>
    </location>
</feature>
<protein>
    <submittedName>
        <fullName evidence="2">Uncharacterized protein</fullName>
    </submittedName>
</protein>
<accession>A0A6J4U5W4</accession>
<proteinExistence type="predicted"/>
<feature type="compositionally biased region" description="Basic residues" evidence="1">
    <location>
        <begin position="1"/>
        <end position="11"/>
    </location>
</feature>
<dbReference type="AlphaFoldDB" id="A0A6J4U5W4"/>
<gene>
    <name evidence="2" type="ORF">AVDCRST_MAG73-1745</name>
</gene>
<name>A0A6J4U5W4_9BACT</name>
<feature type="compositionally biased region" description="Basic and acidic residues" evidence="1">
    <location>
        <begin position="46"/>
        <end position="62"/>
    </location>
</feature>
<organism evidence="2">
    <name type="scientific">uncultured Thermomicrobiales bacterium</name>
    <dbReference type="NCBI Taxonomy" id="1645740"/>
    <lineage>
        <taxon>Bacteria</taxon>
        <taxon>Pseudomonadati</taxon>
        <taxon>Thermomicrobiota</taxon>
        <taxon>Thermomicrobia</taxon>
        <taxon>Thermomicrobiales</taxon>
        <taxon>environmental samples</taxon>
    </lineage>
</organism>